<evidence type="ECO:0000313" key="2">
    <source>
        <dbReference type="EMBL" id="MBC5753968.1"/>
    </source>
</evidence>
<keyword evidence="1" id="KW-1133">Transmembrane helix</keyword>
<sequence>MSAKTKIVVLHMKELVYTVIFVVLAVLLILLFVFMFGSKKDESAKETMKYTPGKYTSSILFNDNSIDVEVVVDENRINSVSLVNLDESVATMYPLMQPALDAISQQIYENQSLEGIDYGSENQYTSQVLVEAIRNALSKAEEK</sequence>
<evidence type="ECO:0000256" key="1">
    <source>
        <dbReference type="SAM" id="Phobius"/>
    </source>
</evidence>
<comment type="caution">
    <text evidence="2">The sequence shown here is derived from an EMBL/GenBank/DDBJ whole genome shotgun (WGS) entry which is preliminary data.</text>
</comment>
<keyword evidence="3" id="KW-1185">Reference proteome</keyword>
<accession>A0ABR7IAK5</accession>
<protein>
    <recommendedName>
        <fullName evidence="4">FMN-binding protein</fullName>
    </recommendedName>
</protein>
<keyword evidence="1" id="KW-0472">Membrane</keyword>
<dbReference type="Proteomes" id="UP000621540">
    <property type="component" value="Unassembled WGS sequence"/>
</dbReference>
<feature type="transmembrane region" description="Helical" evidence="1">
    <location>
        <begin position="15"/>
        <end position="36"/>
    </location>
</feature>
<proteinExistence type="predicted"/>
<evidence type="ECO:0008006" key="4">
    <source>
        <dbReference type="Google" id="ProtNLM"/>
    </source>
</evidence>
<name>A0ABR7IAK5_9FIRM</name>
<gene>
    <name evidence="2" type="ORF">H8Z76_08000</name>
</gene>
<dbReference type="RefSeq" id="WP_022514976.1">
    <property type="nucleotide sequence ID" value="NZ_JACOQH010000005.1"/>
</dbReference>
<dbReference type="EMBL" id="JACOQH010000005">
    <property type="protein sequence ID" value="MBC5753968.1"/>
    <property type="molecule type" value="Genomic_DNA"/>
</dbReference>
<evidence type="ECO:0000313" key="3">
    <source>
        <dbReference type="Proteomes" id="UP000621540"/>
    </source>
</evidence>
<reference evidence="2 3" key="1">
    <citation type="submission" date="2020-08" db="EMBL/GenBank/DDBJ databases">
        <title>Genome public.</title>
        <authorList>
            <person name="Liu C."/>
            <person name="Sun Q."/>
        </authorList>
    </citation>
    <scope>NUCLEOTIDE SEQUENCE [LARGE SCALE GENOMIC DNA]</scope>
    <source>
        <strain evidence="2 3">BX0805</strain>
    </source>
</reference>
<keyword evidence="1" id="KW-0812">Transmembrane</keyword>
<organism evidence="2 3">
    <name type="scientific">Roseburia yibonii</name>
    <dbReference type="NCBI Taxonomy" id="2763063"/>
    <lineage>
        <taxon>Bacteria</taxon>
        <taxon>Bacillati</taxon>
        <taxon>Bacillota</taxon>
        <taxon>Clostridia</taxon>
        <taxon>Lachnospirales</taxon>
        <taxon>Lachnospiraceae</taxon>
        <taxon>Roseburia</taxon>
    </lineage>
</organism>